<evidence type="ECO:0000256" key="7">
    <source>
        <dbReference type="ARBA" id="ARBA00022618"/>
    </source>
</evidence>
<accession>A0A9Q0S7X1</accession>
<sequence length="669" mass="76068">MTPTHIDTPIRQNAVASTPLRSQYTSTVFENDDEAERRASRARITSALDNSIVQHKEGLDNGLRIFNDNKISKDNVWQISLIDHFRALIDKHHKTLNSFQVVGSSLEASSKIYGIRVDSVHADVLRMSSGLIRQKIVENADDSMDQESTNAPEQVQPNEDDKPVRKKKRTNRVVSTVTKNKDSINAKLETTTETDAIFSKLNSTVENNNSARKLLQYVLSTDTSVLRLRMNYRIWKNKEVPVNDLNGKDALDGPIIQLPEINWNPASTDVVRPQLSGYIISNTPAEDDGNEQVDTSIDKSTEPFNELRFDIDGQVEPIQNDGEFMDLGDIGEDDLDSFTEDDQNALKLCRGLRRTKNFITDMTPDDASLNLEYSYRALDQKFNCFWAGPSYWKFKIKRTGPIRSTTGEPKKKTFKNKIEPVYFEEDSNELSFISIDSRPAAKLRKANIYNRWDGRKTKLPKDFQLDRNRYLSYLLAPSLTFARPKSTSPQTVESDIIDDGQDTDNFESENFGIDHHDDIEDNMIDVVNNERTNVTVAEIGAEFDGAPEQVNQINVKFAKTAKVVDMKQLKHCCLNLIRKDCAQSAAKPDLPRKSHSLNEEYGEGAASFYQLYKELPQKLTRNMKEALSPAVAFYSILHLANDNDFRLIQDDENGFLIRQIRQIYRATGN</sequence>
<evidence type="ECO:0000256" key="9">
    <source>
        <dbReference type="ARBA" id="ARBA00023067"/>
    </source>
</evidence>
<dbReference type="AlphaFoldDB" id="A0A9Q0S7X1"/>
<dbReference type="GO" id="GO:0003682">
    <property type="term" value="F:chromatin binding"/>
    <property type="evidence" value="ECO:0007669"/>
    <property type="project" value="TreeGrafter"/>
</dbReference>
<name>A0A9Q0S7X1_9DIPT</name>
<dbReference type="GO" id="GO:0051301">
    <property type="term" value="P:cell division"/>
    <property type="evidence" value="ECO:0007669"/>
    <property type="project" value="UniProtKB-KW"/>
</dbReference>
<dbReference type="InterPro" id="IPR022816">
    <property type="entry name" value="Condensin_barren_su2"/>
</dbReference>
<dbReference type="PANTHER" id="PTHR13108:SF9">
    <property type="entry name" value="CONDENSIN COMPLEX SUBUNIT 2"/>
    <property type="match status" value="1"/>
</dbReference>
<keyword evidence="5" id="KW-0158">Chromosome</keyword>
<comment type="caution">
    <text evidence="12">The sequence shown here is derived from an EMBL/GenBank/DDBJ whole genome shotgun (WGS) entry which is preliminary data.</text>
</comment>
<evidence type="ECO:0000256" key="3">
    <source>
        <dbReference type="ARBA" id="ARBA00009471"/>
    </source>
</evidence>
<reference evidence="12" key="1">
    <citation type="submission" date="2022-07" db="EMBL/GenBank/DDBJ databases">
        <authorList>
            <person name="Trinca V."/>
            <person name="Uliana J.V.C."/>
            <person name="Torres T.T."/>
            <person name="Ward R.J."/>
            <person name="Monesi N."/>
        </authorList>
    </citation>
    <scope>NUCLEOTIDE SEQUENCE</scope>
    <source>
        <strain evidence="12">HSMRA1968</strain>
        <tissue evidence="12">Whole embryos</tissue>
    </source>
</reference>
<evidence type="ECO:0000256" key="2">
    <source>
        <dbReference type="ARBA" id="ARBA00004496"/>
    </source>
</evidence>
<feature type="region of interest" description="Disordered" evidence="11">
    <location>
        <begin position="140"/>
        <end position="170"/>
    </location>
</feature>
<dbReference type="Pfam" id="PF05786">
    <property type="entry name" value="Cnd2"/>
    <property type="match status" value="2"/>
</dbReference>
<dbReference type="GO" id="GO:0007076">
    <property type="term" value="P:mitotic chromosome condensation"/>
    <property type="evidence" value="ECO:0007669"/>
    <property type="project" value="InterPro"/>
</dbReference>
<protein>
    <recommendedName>
        <fullName evidence="4">Condensin complex subunit 2</fullName>
    </recommendedName>
</protein>
<dbReference type="Proteomes" id="UP001151699">
    <property type="component" value="Chromosome A"/>
</dbReference>
<keyword evidence="8" id="KW-0498">Mitosis</keyword>
<comment type="similarity">
    <text evidence="3">Belongs to the CND2 (condensin subunit 2) family.</text>
</comment>
<organism evidence="12 13">
    <name type="scientific">Pseudolycoriella hygida</name>
    <dbReference type="NCBI Taxonomy" id="35572"/>
    <lineage>
        <taxon>Eukaryota</taxon>
        <taxon>Metazoa</taxon>
        <taxon>Ecdysozoa</taxon>
        <taxon>Arthropoda</taxon>
        <taxon>Hexapoda</taxon>
        <taxon>Insecta</taxon>
        <taxon>Pterygota</taxon>
        <taxon>Neoptera</taxon>
        <taxon>Endopterygota</taxon>
        <taxon>Diptera</taxon>
        <taxon>Nematocera</taxon>
        <taxon>Sciaroidea</taxon>
        <taxon>Sciaridae</taxon>
        <taxon>Pseudolycoriella</taxon>
    </lineage>
</organism>
<keyword evidence="10" id="KW-0131">Cell cycle</keyword>
<evidence type="ECO:0000256" key="11">
    <source>
        <dbReference type="SAM" id="MobiDB-lite"/>
    </source>
</evidence>
<proteinExistence type="inferred from homology"/>
<comment type="subcellular location">
    <subcellularLocation>
        <location evidence="1">Chromosome</location>
    </subcellularLocation>
    <subcellularLocation>
        <location evidence="2">Cytoplasm</location>
    </subcellularLocation>
</comment>
<evidence type="ECO:0000256" key="1">
    <source>
        <dbReference type="ARBA" id="ARBA00004286"/>
    </source>
</evidence>
<evidence type="ECO:0000313" key="13">
    <source>
        <dbReference type="Proteomes" id="UP001151699"/>
    </source>
</evidence>
<evidence type="ECO:0000256" key="10">
    <source>
        <dbReference type="ARBA" id="ARBA00023306"/>
    </source>
</evidence>
<feature type="compositionally biased region" description="Polar residues" evidence="11">
    <location>
        <begin position="146"/>
        <end position="157"/>
    </location>
</feature>
<dbReference type="EMBL" id="WJQU01000001">
    <property type="protein sequence ID" value="KAJ6646730.1"/>
    <property type="molecule type" value="Genomic_DNA"/>
</dbReference>
<dbReference type="GO" id="GO:0005737">
    <property type="term" value="C:cytoplasm"/>
    <property type="evidence" value="ECO:0007669"/>
    <property type="project" value="UniProtKB-SubCell"/>
</dbReference>
<keyword evidence="7" id="KW-0132">Cell division</keyword>
<evidence type="ECO:0000313" key="12">
    <source>
        <dbReference type="EMBL" id="KAJ6646730.1"/>
    </source>
</evidence>
<dbReference type="PANTHER" id="PTHR13108">
    <property type="entry name" value="CONDENSIN COMPLEX SUBUNIT 2"/>
    <property type="match status" value="1"/>
</dbReference>
<dbReference type="GO" id="GO:0000796">
    <property type="term" value="C:condensin complex"/>
    <property type="evidence" value="ECO:0007669"/>
    <property type="project" value="InterPro"/>
</dbReference>
<keyword evidence="9" id="KW-0226">DNA condensation</keyword>
<keyword evidence="13" id="KW-1185">Reference proteome</keyword>
<dbReference type="OrthoDB" id="362021at2759"/>
<evidence type="ECO:0000256" key="6">
    <source>
        <dbReference type="ARBA" id="ARBA00022490"/>
    </source>
</evidence>
<evidence type="ECO:0000256" key="8">
    <source>
        <dbReference type="ARBA" id="ARBA00022776"/>
    </source>
</evidence>
<gene>
    <name evidence="12" type="primary">ncaph</name>
    <name evidence="12" type="ORF">Bhyg_01944</name>
</gene>
<keyword evidence="6" id="KW-0963">Cytoplasm</keyword>
<evidence type="ECO:0000256" key="5">
    <source>
        <dbReference type="ARBA" id="ARBA00022454"/>
    </source>
</evidence>
<feature type="non-terminal residue" evidence="12">
    <location>
        <position position="1"/>
    </location>
</feature>
<evidence type="ECO:0000256" key="4">
    <source>
        <dbReference type="ARBA" id="ARBA00016065"/>
    </source>
</evidence>